<dbReference type="InterPro" id="IPR036445">
    <property type="entry name" value="GPCR_2_extracell_dom_sf"/>
</dbReference>
<dbReference type="GO" id="GO:0007166">
    <property type="term" value="P:cell surface receptor signaling pathway"/>
    <property type="evidence" value="ECO:0007669"/>
    <property type="project" value="InterPro"/>
</dbReference>
<dbReference type="Proteomes" id="UP000478052">
    <property type="component" value="Unassembled WGS sequence"/>
</dbReference>
<sequence length="437" mass="50980">MNRMTTNILTSCDSNSSYNLITSNDKFCNWFYDEKTCWPIAKANTNVSQPCPKEQGFDKMKMAYKYCTEDGNWENVTNLFGSTDYSSCYTPELTEMLEKLGSDYDTKRKLNIAINTGVIEVVGCLVSIISLIISLCIFIRHKGLLEQRFKIHMNLFVALSLQMFIKLILNIDKLDLFKTKKYHSNVTCLVDCNNQIRLVKDDDNWFFGIMYTPIICEGSQVILEWSKTASFMWMYNEGVYLYRIIKSRVLRINSINFRMYLFGWGLPALMTSVWLLVTMVYYKKSSSVCWWGYSLLPFFWILEGPRMIIIVVNFIILIIVLRELLKKIKSKLSPSNELDIISINTDFVLYHRKVSKAAIALVPLLGITNFILVILPEPHSKSPELFAFWSYSAHILHSFQGLMVSILYCFMNKEIKKSFDKRMMLQKSRRNFEMEMT</sequence>
<evidence type="ECO:0000256" key="5">
    <source>
        <dbReference type="ARBA" id="ARBA00022989"/>
    </source>
</evidence>
<dbReference type="PRINTS" id="PR00249">
    <property type="entry name" value="GPCRSECRETIN"/>
</dbReference>
<evidence type="ECO:0000256" key="9">
    <source>
        <dbReference type="ARBA" id="ARBA00023180"/>
    </source>
</evidence>
<feature type="transmembrane region" description="Helical" evidence="11">
    <location>
        <begin position="297"/>
        <end position="321"/>
    </location>
</feature>
<evidence type="ECO:0000256" key="4">
    <source>
        <dbReference type="ARBA" id="ARBA00022692"/>
    </source>
</evidence>
<dbReference type="Gene3D" id="4.10.1240.10">
    <property type="entry name" value="GPCR, family 2, extracellular hormone receptor domain"/>
    <property type="match status" value="1"/>
</dbReference>
<gene>
    <name evidence="14" type="ORF">FWK35_00005827</name>
</gene>
<keyword evidence="4 11" id="KW-0812">Transmembrane</keyword>
<name>A0A6G0ZGX6_APHCR</name>
<dbReference type="InterPro" id="IPR050332">
    <property type="entry name" value="GPCR_2"/>
</dbReference>
<evidence type="ECO:0000256" key="8">
    <source>
        <dbReference type="ARBA" id="ARBA00023170"/>
    </source>
</evidence>
<evidence type="ECO:0000256" key="7">
    <source>
        <dbReference type="ARBA" id="ARBA00023136"/>
    </source>
</evidence>
<evidence type="ECO:0000256" key="10">
    <source>
        <dbReference type="ARBA" id="ARBA00023224"/>
    </source>
</evidence>
<dbReference type="PANTHER" id="PTHR45620:SF17">
    <property type="entry name" value="PDF RECEPTOR"/>
    <property type="match status" value="1"/>
</dbReference>
<keyword evidence="3" id="KW-1003">Cell membrane</keyword>
<feature type="transmembrane region" description="Helical" evidence="11">
    <location>
        <begin position="117"/>
        <end position="139"/>
    </location>
</feature>
<dbReference type="SUPFAM" id="SSF111418">
    <property type="entry name" value="Hormone receptor domain"/>
    <property type="match status" value="1"/>
</dbReference>
<keyword evidence="15" id="KW-1185">Reference proteome</keyword>
<dbReference type="EMBL" id="VUJU01000504">
    <property type="protein sequence ID" value="KAF0769968.1"/>
    <property type="molecule type" value="Genomic_DNA"/>
</dbReference>
<dbReference type="InterPro" id="IPR001879">
    <property type="entry name" value="GPCR_2_extracellular_dom"/>
</dbReference>
<dbReference type="SMART" id="SM00008">
    <property type="entry name" value="HormR"/>
    <property type="match status" value="1"/>
</dbReference>
<dbReference type="Gene3D" id="1.20.1070.10">
    <property type="entry name" value="Rhodopsin 7-helix transmembrane proteins"/>
    <property type="match status" value="1"/>
</dbReference>
<dbReference type="PROSITE" id="PS50227">
    <property type="entry name" value="G_PROTEIN_RECEP_F2_3"/>
    <property type="match status" value="1"/>
</dbReference>
<protein>
    <submittedName>
        <fullName evidence="14">PDF receptor</fullName>
    </submittedName>
</protein>
<evidence type="ECO:0000313" key="14">
    <source>
        <dbReference type="EMBL" id="KAF0769968.1"/>
    </source>
</evidence>
<evidence type="ECO:0000256" key="2">
    <source>
        <dbReference type="ARBA" id="ARBA00005314"/>
    </source>
</evidence>
<feature type="transmembrane region" description="Helical" evidence="11">
    <location>
        <begin position="388"/>
        <end position="411"/>
    </location>
</feature>
<dbReference type="OrthoDB" id="5967113at2759"/>
<evidence type="ECO:0000313" key="15">
    <source>
        <dbReference type="Proteomes" id="UP000478052"/>
    </source>
</evidence>
<evidence type="ECO:0000256" key="6">
    <source>
        <dbReference type="ARBA" id="ARBA00023040"/>
    </source>
</evidence>
<feature type="domain" description="G-protein coupled receptors family 2 profile 2" evidence="13">
    <location>
        <begin position="116"/>
        <end position="412"/>
    </location>
</feature>
<evidence type="ECO:0000259" key="12">
    <source>
        <dbReference type="PROSITE" id="PS50227"/>
    </source>
</evidence>
<keyword evidence="7 11" id="KW-0472">Membrane</keyword>
<reference evidence="14 15" key="1">
    <citation type="submission" date="2019-08" db="EMBL/GenBank/DDBJ databases">
        <title>Whole genome of Aphis craccivora.</title>
        <authorList>
            <person name="Voronova N.V."/>
            <person name="Shulinski R.S."/>
            <person name="Bandarenka Y.V."/>
            <person name="Zhorov D.G."/>
            <person name="Warner D."/>
        </authorList>
    </citation>
    <scope>NUCLEOTIDE SEQUENCE [LARGE SCALE GENOMIC DNA]</scope>
    <source>
        <strain evidence="14">180601</strain>
        <tissue evidence="14">Whole Body</tissue>
    </source>
</reference>
<dbReference type="AlphaFoldDB" id="A0A6G0ZGX6"/>
<comment type="similarity">
    <text evidence="2">Belongs to the G-protein coupled receptor 2 family.</text>
</comment>
<evidence type="ECO:0000259" key="13">
    <source>
        <dbReference type="PROSITE" id="PS50261"/>
    </source>
</evidence>
<dbReference type="GO" id="GO:0005886">
    <property type="term" value="C:plasma membrane"/>
    <property type="evidence" value="ECO:0007669"/>
    <property type="project" value="UniProtKB-SubCell"/>
</dbReference>
<organism evidence="14 15">
    <name type="scientific">Aphis craccivora</name>
    <name type="common">Cowpea aphid</name>
    <dbReference type="NCBI Taxonomy" id="307492"/>
    <lineage>
        <taxon>Eukaryota</taxon>
        <taxon>Metazoa</taxon>
        <taxon>Ecdysozoa</taxon>
        <taxon>Arthropoda</taxon>
        <taxon>Hexapoda</taxon>
        <taxon>Insecta</taxon>
        <taxon>Pterygota</taxon>
        <taxon>Neoptera</taxon>
        <taxon>Paraneoptera</taxon>
        <taxon>Hemiptera</taxon>
        <taxon>Sternorrhyncha</taxon>
        <taxon>Aphidomorpha</taxon>
        <taxon>Aphidoidea</taxon>
        <taxon>Aphididae</taxon>
        <taxon>Aphidini</taxon>
        <taxon>Aphis</taxon>
        <taxon>Aphis</taxon>
    </lineage>
</organism>
<feature type="domain" description="G-protein coupled receptors family 2 profile 1" evidence="12">
    <location>
        <begin position="11"/>
        <end position="92"/>
    </location>
</feature>
<comment type="caution">
    <text evidence="14">The sequence shown here is derived from an EMBL/GenBank/DDBJ whole genome shotgun (WGS) entry which is preliminary data.</text>
</comment>
<dbReference type="Pfam" id="PF02793">
    <property type="entry name" value="HRM"/>
    <property type="match status" value="1"/>
</dbReference>
<keyword evidence="9" id="KW-0325">Glycoprotein</keyword>
<feature type="transmembrane region" description="Helical" evidence="11">
    <location>
        <begin position="257"/>
        <end position="277"/>
    </location>
</feature>
<evidence type="ECO:0000256" key="1">
    <source>
        <dbReference type="ARBA" id="ARBA00004651"/>
    </source>
</evidence>
<keyword evidence="5 11" id="KW-1133">Transmembrane helix</keyword>
<keyword evidence="6" id="KW-0297">G-protein coupled receptor</keyword>
<dbReference type="Pfam" id="PF00002">
    <property type="entry name" value="7tm_2"/>
    <property type="match status" value="1"/>
</dbReference>
<proteinExistence type="inferred from homology"/>
<comment type="subcellular location">
    <subcellularLocation>
        <location evidence="1">Cell membrane</location>
        <topology evidence="1">Multi-pass membrane protein</topology>
    </subcellularLocation>
</comment>
<dbReference type="PROSITE" id="PS00650">
    <property type="entry name" value="G_PROTEIN_RECEP_F2_2"/>
    <property type="match status" value="1"/>
</dbReference>
<dbReference type="PROSITE" id="PS00649">
    <property type="entry name" value="G_PROTEIN_RECEP_F2_1"/>
    <property type="match status" value="1"/>
</dbReference>
<feature type="transmembrane region" description="Helical" evidence="11">
    <location>
        <begin position="357"/>
        <end position="376"/>
    </location>
</feature>
<dbReference type="PROSITE" id="PS50261">
    <property type="entry name" value="G_PROTEIN_RECEP_F2_4"/>
    <property type="match status" value="1"/>
</dbReference>
<dbReference type="SUPFAM" id="SSF81321">
    <property type="entry name" value="Family A G protein-coupled receptor-like"/>
    <property type="match status" value="1"/>
</dbReference>
<accession>A0A6G0ZGX6</accession>
<dbReference type="InterPro" id="IPR017981">
    <property type="entry name" value="GPCR_2-like_7TM"/>
</dbReference>
<keyword evidence="8 14" id="KW-0675">Receptor</keyword>
<feature type="transmembrane region" description="Helical" evidence="11">
    <location>
        <begin position="151"/>
        <end position="171"/>
    </location>
</feature>
<dbReference type="InterPro" id="IPR000832">
    <property type="entry name" value="GPCR_2_secretin-like"/>
</dbReference>
<dbReference type="GO" id="GO:0007188">
    <property type="term" value="P:adenylate cyclase-modulating G protein-coupled receptor signaling pathway"/>
    <property type="evidence" value="ECO:0007669"/>
    <property type="project" value="TreeGrafter"/>
</dbReference>
<dbReference type="InterPro" id="IPR017983">
    <property type="entry name" value="GPCR_2_secretin-like_CS"/>
</dbReference>
<dbReference type="GO" id="GO:0008528">
    <property type="term" value="F:G protein-coupled peptide receptor activity"/>
    <property type="evidence" value="ECO:0007669"/>
    <property type="project" value="TreeGrafter"/>
</dbReference>
<keyword evidence="10" id="KW-0807">Transducer</keyword>
<evidence type="ECO:0000256" key="11">
    <source>
        <dbReference type="SAM" id="Phobius"/>
    </source>
</evidence>
<evidence type="ECO:0000256" key="3">
    <source>
        <dbReference type="ARBA" id="ARBA00022475"/>
    </source>
</evidence>
<dbReference type="PANTHER" id="PTHR45620">
    <property type="entry name" value="PDF RECEPTOR-LIKE PROTEIN-RELATED"/>
    <property type="match status" value="1"/>
</dbReference>